<evidence type="ECO:0000256" key="7">
    <source>
        <dbReference type="ARBA" id="ARBA00034078"/>
    </source>
</evidence>
<accession>A0A2A4MED5</accession>
<keyword evidence="4" id="KW-0249">Electron transport</keyword>
<proteinExistence type="inferred from homology"/>
<organism evidence="11 12">
    <name type="scientific">SAR86 cluster bacterium</name>
    <dbReference type="NCBI Taxonomy" id="2030880"/>
    <lineage>
        <taxon>Bacteria</taxon>
        <taxon>Pseudomonadati</taxon>
        <taxon>Pseudomonadota</taxon>
        <taxon>Gammaproteobacteria</taxon>
        <taxon>SAR86 cluster</taxon>
    </lineage>
</organism>
<dbReference type="GO" id="GO:0046872">
    <property type="term" value="F:metal ion binding"/>
    <property type="evidence" value="ECO:0007669"/>
    <property type="project" value="UniProtKB-KW"/>
</dbReference>
<name>A0A2A4MED5_9GAMM</name>
<comment type="cofactor">
    <cofactor evidence="7">
        <name>[2Fe-2S] cluster</name>
        <dbReference type="ChEBI" id="CHEBI:190135"/>
    </cofactor>
</comment>
<evidence type="ECO:0000256" key="6">
    <source>
        <dbReference type="ARBA" id="ARBA00023014"/>
    </source>
</evidence>
<keyword evidence="1" id="KW-0813">Transport</keyword>
<sequence>MYVCICRQITDTQIRELCREGASKLADVRSSLGVASECGKCSKHARSIVNEFHKTNAFVNAA</sequence>
<comment type="similarity">
    <text evidence="9">Belongs to the Bfd family.</text>
</comment>
<evidence type="ECO:0000313" key="11">
    <source>
        <dbReference type="EMBL" id="PCH58381.1"/>
    </source>
</evidence>
<comment type="caution">
    <text evidence="11">The sequence shown here is derived from an EMBL/GenBank/DDBJ whole genome shotgun (WGS) entry which is preliminary data.</text>
</comment>
<keyword evidence="6" id="KW-0411">Iron-sulfur</keyword>
<dbReference type="AlphaFoldDB" id="A0A2A4MED5"/>
<dbReference type="PANTHER" id="PTHR37424">
    <property type="entry name" value="BACTERIOFERRITIN-ASSOCIATED FERREDOXIN"/>
    <property type="match status" value="1"/>
</dbReference>
<evidence type="ECO:0000259" key="10">
    <source>
        <dbReference type="Pfam" id="PF04324"/>
    </source>
</evidence>
<evidence type="ECO:0000256" key="9">
    <source>
        <dbReference type="ARBA" id="ARBA00046332"/>
    </source>
</evidence>
<evidence type="ECO:0000256" key="2">
    <source>
        <dbReference type="ARBA" id="ARBA00022714"/>
    </source>
</evidence>
<keyword evidence="5" id="KW-0408">Iron</keyword>
<dbReference type="Proteomes" id="UP000218172">
    <property type="component" value="Unassembled WGS sequence"/>
</dbReference>
<dbReference type="InterPro" id="IPR041854">
    <property type="entry name" value="BFD-like_2Fe2S-bd_dom_sf"/>
</dbReference>
<dbReference type="Gene3D" id="1.10.10.1100">
    <property type="entry name" value="BFD-like [2Fe-2S]-binding domain"/>
    <property type="match status" value="1"/>
</dbReference>
<reference evidence="12" key="1">
    <citation type="submission" date="2017-08" db="EMBL/GenBank/DDBJ databases">
        <title>A dynamic microbial community with high functional redundancy inhabits the cold, oxic subseafloor aquifer.</title>
        <authorList>
            <person name="Tully B.J."/>
            <person name="Wheat C.G."/>
            <person name="Glazer B.T."/>
            <person name="Huber J.A."/>
        </authorList>
    </citation>
    <scope>NUCLEOTIDE SEQUENCE [LARGE SCALE GENOMIC DNA]</scope>
</reference>
<dbReference type="EMBL" id="NVQR01000165">
    <property type="protein sequence ID" value="PCH58381.1"/>
    <property type="molecule type" value="Genomic_DNA"/>
</dbReference>
<gene>
    <name evidence="11" type="ORF">COC19_08530</name>
</gene>
<evidence type="ECO:0000256" key="4">
    <source>
        <dbReference type="ARBA" id="ARBA00022982"/>
    </source>
</evidence>
<dbReference type="Pfam" id="PF04324">
    <property type="entry name" value="Fer2_BFD"/>
    <property type="match status" value="1"/>
</dbReference>
<dbReference type="PANTHER" id="PTHR37424:SF1">
    <property type="entry name" value="BACTERIOFERRITIN-ASSOCIATED FERREDOXIN"/>
    <property type="match status" value="1"/>
</dbReference>
<keyword evidence="2" id="KW-0001">2Fe-2S</keyword>
<evidence type="ECO:0000256" key="1">
    <source>
        <dbReference type="ARBA" id="ARBA00022448"/>
    </source>
</evidence>
<protein>
    <recommendedName>
        <fullName evidence="8">Bacterioferritin-associated ferredoxin</fullName>
    </recommendedName>
</protein>
<dbReference type="InterPro" id="IPR007419">
    <property type="entry name" value="BFD-like_2Fe2S-bd_dom"/>
</dbReference>
<evidence type="ECO:0000256" key="5">
    <source>
        <dbReference type="ARBA" id="ARBA00023004"/>
    </source>
</evidence>
<keyword evidence="3" id="KW-0479">Metal-binding</keyword>
<feature type="domain" description="BFD-like [2Fe-2S]-binding" evidence="10">
    <location>
        <begin position="2"/>
        <end position="51"/>
    </location>
</feature>
<evidence type="ECO:0000256" key="8">
    <source>
        <dbReference type="ARBA" id="ARBA00039386"/>
    </source>
</evidence>
<dbReference type="InterPro" id="IPR052371">
    <property type="entry name" value="BFD-associated_ferredoxin"/>
</dbReference>
<evidence type="ECO:0000313" key="12">
    <source>
        <dbReference type="Proteomes" id="UP000218172"/>
    </source>
</evidence>
<dbReference type="GO" id="GO:0051537">
    <property type="term" value="F:2 iron, 2 sulfur cluster binding"/>
    <property type="evidence" value="ECO:0007669"/>
    <property type="project" value="UniProtKB-KW"/>
</dbReference>
<evidence type="ECO:0000256" key="3">
    <source>
        <dbReference type="ARBA" id="ARBA00022723"/>
    </source>
</evidence>